<feature type="region of interest" description="Disordered" evidence="7">
    <location>
        <begin position="1"/>
        <end position="47"/>
    </location>
</feature>
<feature type="compositionally biased region" description="Basic and acidic residues" evidence="7">
    <location>
        <begin position="802"/>
        <end position="815"/>
    </location>
</feature>
<feature type="compositionally biased region" description="Basic and acidic residues" evidence="7">
    <location>
        <begin position="298"/>
        <end position="363"/>
    </location>
</feature>
<evidence type="ECO:0000313" key="8">
    <source>
        <dbReference type="EMBL" id="KAF1813643.1"/>
    </source>
</evidence>
<feature type="region of interest" description="Disordered" evidence="7">
    <location>
        <begin position="802"/>
        <end position="822"/>
    </location>
</feature>
<evidence type="ECO:0000313" key="10">
    <source>
        <dbReference type="RefSeq" id="XP_033535274.1"/>
    </source>
</evidence>
<dbReference type="AlphaFoldDB" id="A0A6G1G6G5"/>
<evidence type="ECO:0000313" key="9">
    <source>
        <dbReference type="Proteomes" id="UP000504638"/>
    </source>
</evidence>
<evidence type="ECO:0000256" key="1">
    <source>
        <dbReference type="ARBA" id="ARBA00004604"/>
    </source>
</evidence>
<feature type="compositionally biased region" description="Acidic residues" evidence="7">
    <location>
        <begin position="420"/>
        <end position="429"/>
    </location>
</feature>
<dbReference type="GO" id="GO:0032040">
    <property type="term" value="C:small-subunit processome"/>
    <property type="evidence" value="ECO:0007669"/>
    <property type="project" value="InterPro"/>
</dbReference>
<feature type="non-terminal residue" evidence="8">
    <location>
        <position position="1"/>
    </location>
</feature>
<dbReference type="RefSeq" id="XP_033535274.1">
    <property type="nucleotide sequence ID" value="XM_033676248.1"/>
</dbReference>
<evidence type="ECO:0000256" key="6">
    <source>
        <dbReference type="ARBA" id="ARBA00024695"/>
    </source>
</evidence>
<accession>A0A6G1G6G5</accession>
<feature type="region of interest" description="Disordered" evidence="7">
    <location>
        <begin position="732"/>
        <end position="751"/>
    </location>
</feature>
<evidence type="ECO:0000256" key="2">
    <source>
        <dbReference type="ARBA" id="ARBA00007466"/>
    </source>
</evidence>
<evidence type="ECO:0000256" key="4">
    <source>
        <dbReference type="ARBA" id="ARBA00022552"/>
    </source>
</evidence>
<evidence type="ECO:0000256" key="7">
    <source>
        <dbReference type="SAM" id="MobiDB-lite"/>
    </source>
</evidence>
<keyword evidence="9" id="KW-1185">Reference proteome</keyword>
<reference evidence="8 10" key="1">
    <citation type="submission" date="2020-01" db="EMBL/GenBank/DDBJ databases">
        <authorList>
            <consortium name="DOE Joint Genome Institute"/>
            <person name="Haridas S."/>
            <person name="Albert R."/>
            <person name="Binder M."/>
            <person name="Bloem J."/>
            <person name="Labutti K."/>
            <person name="Salamov A."/>
            <person name="Andreopoulos B."/>
            <person name="Baker S.E."/>
            <person name="Barry K."/>
            <person name="Bills G."/>
            <person name="Bluhm B.H."/>
            <person name="Cannon C."/>
            <person name="Castanera R."/>
            <person name="Culley D.E."/>
            <person name="Daum C."/>
            <person name="Ezra D."/>
            <person name="Gonzalez J.B."/>
            <person name="Henrissat B."/>
            <person name="Kuo A."/>
            <person name="Liang C."/>
            <person name="Lipzen A."/>
            <person name="Lutzoni F."/>
            <person name="Magnuson J."/>
            <person name="Mondo S."/>
            <person name="Nolan M."/>
            <person name="Ohm R."/>
            <person name="Pangilinan J."/>
            <person name="Park H.-J."/>
            <person name="Ramirez L."/>
            <person name="Alfaro M."/>
            <person name="Sun H."/>
            <person name="Tritt A."/>
            <person name="Yoshinaga Y."/>
            <person name="Zwiers L.-H."/>
            <person name="Turgeon B.G."/>
            <person name="Goodwin S.B."/>
            <person name="Spatafora J.W."/>
            <person name="Crous P.W."/>
            <person name="Grigoriev I.V."/>
        </authorList>
    </citation>
    <scope>NUCLEOTIDE SEQUENCE</scope>
    <source>
        <strain evidence="8 10">CBS 781.70</strain>
    </source>
</reference>
<feature type="compositionally biased region" description="Low complexity" evidence="7">
    <location>
        <begin position="269"/>
        <end position="279"/>
    </location>
</feature>
<dbReference type="PANTHER" id="PTHR23183:SF0">
    <property type="entry name" value="NUCLEOLAR PROTEIN 14"/>
    <property type="match status" value="1"/>
</dbReference>
<feature type="region of interest" description="Disordered" evidence="7">
    <location>
        <begin position="269"/>
        <end position="390"/>
    </location>
</feature>
<feature type="region of interest" description="Disordered" evidence="7">
    <location>
        <begin position="164"/>
        <end position="228"/>
    </location>
</feature>
<keyword evidence="4" id="KW-0698">rRNA processing</keyword>
<name>A0A6G1G6G5_9PEZI</name>
<comment type="function">
    <text evidence="6">Involved in nucleolar processing of pre-18S ribosomal RNA. Has a role in the nuclear export of 40S pre-ribosomal subunit to the cytoplasm.</text>
</comment>
<dbReference type="GO" id="GO:0030490">
    <property type="term" value="P:maturation of SSU-rRNA"/>
    <property type="evidence" value="ECO:0007669"/>
    <property type="project" value="TreeGrafter"/>
</dbReference>
<dbReference type="GeneID" id="54416818"/>
<keyword evidence="5" id="KW-0539">Nucleus</keyword>
<feature type="region of interest" description="Disordered" evidence="7">
    <location>
        <begin position="72"/>
        <end position="97"/>
    </location>
</feature>
<dbReference type="InterPro" id="IPR007276">
    <property type="entry name" value="Nop14"/>
</dbReference>
<feature type="region of interest" description="Disordered" evidence="7">
    <location>
        <begin position="417"/>
        <end position="451"/>
    </location>
</feature>
<keyword evidence="3" id="KW-0690">Ribosome biogenesis</keyword>
<dbReference type="EMBL" id="ML975154">
    <property type="protein sequence ID" value="KAF1813643.1"/>
    <property type="molecule type" value="Genomic_DNA"/>
</dbReference>
<dbReference type="Proteomes" id="UP000504638">
    <property type="component" value="Unplaced"/>
</dbReference>
<dbReference type="Pfam" id="PF04147">
    <property type="entry name" value="Nop14"/>
    <property type="match status" value="2"/>
</dbReference>
<feature type="compositionally biased region" description="Acidic residues" evidence="7">
    <location>
        <begin position="170"/>
        <end position="181"/>
    </location>
</feature>
<protein>
    <submittedName>
        <fullName evidence="8 10">Nop14-like protein</fullName>
    </submittedName>
</protein>
<feature type="compositionally biased region" description="Basic and acidic residues" evidence="7">
    <location>
        <begin position="219"/>
        <end position="228"/>
    </location>
</feature>
<reference evidence="10" key="3">
    <citation type="submission" date="2025-04" db="UniProtKB">
        <authorList>
            <consortium name="RefSeq"/>
        </authorList>
    </citation>
    <scope>IDENTIFICATION</scope>
    <source>
        <strain evidence="10">CBS 781.70</strain>
    </source>
</reference>
<sequence length="822" mass="92146">LGKMAPSQLKQLKSSLRDHGISGPSQSKKARKSDQSRSKKGHKEAVLSTLRESFNPFELKSAVRPRKFDVTSSKTIGQNGKAVVLGRPGVTKSRGEELRRNTLLPDLHRRGKVGGIQDRRIGEMDRTLTPEERLQQRLAKEATRRRGKTMFDLDEDEDTIGLTHLGKDLDDFEEDISDASEDEARGENDYSDDDREDGASRKRRWEGDGAASDVEDGAEPERKKSKAEVMKEVIAKSKFHKFERQQAKEEDHEIREKLDKETQGILALLGKGKPGAPKAGLPPAPANGISKDAGGETAAEKRRDYDEDRGKLLFDQRAKPTERTKTVEELEQARVDRLKAMDEERARRMRGEADDSAEKLKSDEDGDAEFFGFQSSKIPEEDRMPGEEQTDELGFEDEDDFLIEDDLVASDMEGSVAEYSSDEESEDESTTFAGDDIVNPNRTALGSGRKAEQHIDFGPEHAGSYPCPQSHEEFLTILEPTTMDELPSVIQKIRAAYGAQLRPENVEKLSAFSTVLVDHIAYLGTLQPPAPLPVVETVIRHIHSLARSSPLAVSKTFRTHLRRIQTTSDLAPGDLFLLTAISTIYPTSDHFHQVATPAISLIGRWLGLHTAKTPSESLTGAYLVALALRYLRLSARYMPELLRFSTSALRHRPAPTLAAAHVANLLTMAELWSGTPGAFPAMFPSSILPLLDPTSAHRLRVLLANARRGRRPLELHHHRPLAIRSVQPKFEENYNPDKHYDPDAGRTESKKLAKEYKRERKGAMRELRKDANFVAREQLKEKKAKDAAYEVKYRKLVAEINEEGGRGRNEYDRERRKAGRGR</sequence>
<dbReference type="PANTHER" id="PTHR23183">
    <property type="entry name" value="NOP14"/>
    <property type="match status" value="1"/>
</dbReference>
<gene>
    <name evidence="8 10" type="ORF">P152DRAFT_394287</name>
</gene>
<evidence type="ECO:0000256" key="3">
    <source>
        <dbReference type="ARBA" id="ARBA00022517"/>
    </source>
</evidence>
<reference evidence="10" key="2">
    <citation type="submission" date="2020-04" db="EMBL/GenBank/DDBJ databases">
        <authorList>
            <consortium name="NCBI Genome Project"/>
        </authorList>
    </citation>
    <scope>NUCLEOTIDE SEQUENCE</scope>
    <source>
        <strain evidence="10">CBS 781.70</strain>
    </source>
</reference>
<dbReference type="OrthoDB" id="441771at2759"/>
<evidence type="ECO:0000256" key="5">
    <source>
        <dbReference type="ARBA" id="ARBA00023242"/>
    </source>
</evidence>
<comment type="subcellular location">
    <subcellularLocation>
        <location evidence="1">Nucleus</location>
        <location evidence="1">Nucleolus</location>
    </subcellularLocation>
</comment>
<dbReference type="GO" id="GO:0030692">
    <property type="term" value="C:Noc4p-Nop14p complex"/>
    <property type="evidence" value="ECO:0007669"/>
    <property type="project" value="TreeGrafter"/>
</dbReference>
<comment type="similarity">
    <text evidence="2">Belongs to the NOP14 family.</text>
</comment>
<proteinExistence type="inferred from homology"/>
<organism evidence="8">
    <name type="scientific">Eremomyces bilateralis CBS 781.70</name>
    <dbReference type="NCBI Taxonomy" id="1392243"/>
    <lineage>
        <taxon>Eukaryota</taxon>
        <taxon>Fungi</taxon>
        <taxon>Dikarya</taxon>
        <taxon>Ascomycota</taxon>
        <taxon>Pezizomycotina</taxon>
        <taxon>Dothideomycetes</taxon>
        <taxon>Dothideomycetes incertae sedis</taxon>
        <taxon>Eremomycetales</taxon>
        <taxon>Eremomycetaceae</taxon>
        <taxon>Eremomyces</taxon>
    </lineage>
</organism>